<organism evidence="2 3">
    <name type="scientific">Shuttleworthella satelles DSM 14600</name>
    <dbReference type="NCBI Taxonomy" id="626523"/>
    <lineage>
        <taxon>Bacteria</taxon>
        <taxon>Bacillati</taxon>
        <taxon>Bacillota</taxon>
        <taxon>Clostridia</taxon>
        <taxon>Lachnospirales</taxon>
        <taxon>Lachnospiraceae</taxon>
        <taxon>Shuttleworthella</taxon>
    </lineage>
</organism>
<name>C4GE19_9FIRM</name>
<sequence length="131" mass="15032">MTSYSQGFHYNQKNKEAFTVATNRQYDQEYKIQTVKLAKEIGQAKATHELGIPKNTLYTWIRANRLGNLDLGAGSQTPKSAMTLNEELITLRKQVKDQDKEIRRLKEENEFLEEDSAFFAASRLKSAKMKG</sequence>
<dbReference type="InterPro" id="IPR009057">
    <property type="entry name" value="Homeodomain-like_sf"/>
</dbReference>
<dbReference type="Pfam" id="PF01527">
    <property type="entry name" value="HTH_Tnp_1"/>
    <property type="match status" value="1"/>
</dbReference>
<protein>
    <submittedName>
        <fullName evidence="2">Transposase</fullName>
    </submittedName>
</protein>
<evidence type="ECO:0000313" key="3">
    <source>
        <dbReference type="Proteomes" id="UP000003494"/>
    </source>
</evidence>
<dbReference type="SUPFAM" id="SSF46689">
    <property type="entry name" value="Homeodomain-like"/>
    <property type="match status" value="1"/>
</dbReference>
<feature type="coiled-coil region" evidence="1">
    <location>
        <begin position="81"/>
        <end position="115"/>
    </location>
</feature>
<accession>C4GE19</accession>
<dbReference type="EMBL" id="ACIP02000007">
    <property type="protein sequence ID" value="EEP27271.1"/>
    <property type="molecule type" value="Genomic_DNA"/>
</dbReference>
<proteinExistence type="predicted"/>
<dbReference type="HOGENOM" id="CLU_027402_33_3_9"/>
<dbReference type="STRING" id="626523.GCWU000342_01965"/>
<dbReference type="GO" id="GO:0006313">
    <property type="term" value="P:DNA transposition"/>
    <property type="evidence" value="ECO:0007669"/>
    <property type="project" value="InterPro"/>
</dbReference>
<dbReference type="GO" id="GO:0004803">
    <property type="term" value="F:transposase activity"/>
    <property type="evidence" value="ECO:0007669"/>
    <property type="project" value="InterPro"/>
</dbReference>
<dbReference type="Gene3D" id="1.10.10.60">
    <property type="entry name" value="Homeodomain-like"/>
    <property type="match status" value="1"/>
</dbReference>
<dbReference type="eggNOG" id="COG2963">
    <property type="taxonomic scope" value="Bacteria"/>
</dbReference>
<dbReference type="AlphaFoldDB" id="C4GE19"/>
<dbReference type="GO" id="GO:0003677">
    <property type="term" value="F:DNA binding"/>
    <property type="evidence" value="ECO:0007669"/>
    <property type="project" value="InterPro"/>
</dbReference>
<gene>
    <name evidence="2" type="ORF">GCWU000342_01965</name>
</gene>
<dbReference type="Proteomes" id="UP000003494">
    <property type="component" value="Unassembled WGS sequence"/>
</dbReference>
<evidence type="ECO:0000313" key="2">
    <source>
        <dbReference type="EMBL" id="EEP27271.1"/>
    </source>
</evidence>
<dbReference type="InterPro" id="IPR002514">
    <property type="entry name" value="Transposase_8"/>
</dbReference>
<evidence type="ECO:0000256" key="1">
    <source>
        <dbReference type="SAM" id="Coils"/>
    </source>
</evidence>
<keyword evidence="3" id="KW-1185">Reference proteome</keyword>
<comment type="caution">
    <text evidence="2">The sequence shown here is derived from an EMBL/GenBank/DDBJ whole genome shotgun (WGS) entry which is preliminary data.</text>
</comment>
<keyword evidence="1" id="KW-0175">Coiled coil</keyword>
<reference evidence="2" key="1">
    <citation type="submission" date="2009-04" db="EMBL/GenBank/DDBJ databases">
        <authorList>
            <person name="Weinstock G."/>
            <person name="Sodergren E."/>
            <person name="Clifton S."/>
            <person name="Fulton L."/>
            <person name="Fulton B."/>
            <person name="Courtney L."/>
            <person name="Fronick C."/>
            <person name="Harrison M."/>
            <person name="Strong C."/>
            <person name="Farmer C."/>
            <person name="Delahaunty K."/>
            <person name="Markovic C."/>
            <person name="Hall O."/>
            <person name="Minx P."/>
            <person name="Tomlinson C."/>
            <person name="Mitreva M."/>
            <person name="Nelson J."/>
            <person name="Hou S."/>
            <person name="Wollam A."/>
            <person name="Pepin K.H."/>
            <person name="Johnson M."/>
            <person name="Bhonagiri V."/>
            <person name="Nash W.E."/>
            <person name="Warren W."/>
            <person name="Chinwalla A."/>
            <person name="Mardis E.R."/>
            <person name="Wilson R.K."/>
        </authorList>
    </citation>
    <scope>NUCLEOTIDE SEQUENCE [LARGE SCALE GENOMIC DNA]</scope>
    <source>
        <strain evidence="2">DSM 14600</strain>
    </source>
</reference>